<dbReference type="AlphaFoldDB" id="A0A8S3WVV8"/>
<feature type="compositionally biased region" description="Acidic residues" evidence="1">
    <location>
        <begin position="1"/>
        <end position="14"/>
    </location>
</feature>
<gene>
    <name evidence="2" type="ORF">PAPOLLO_LOCUS10042</name>
</gene>
<protein>
    <submittedName>
        <fullName evidence="2">(apollo) hypothetical protein</fullName>
    </submittedName>
</protein>
<proteinExistence type="predicted"/>
<sequence>MDDDVPDTSSEEGSIDVGNDEPTGGSFGAEYQWCGEWRVRAAALQAAEGRVATCVRRASNDQALVSTFFI</sequence>
<organism evidence="2 3">
    <name type="scientific">Parnassius apollo</name>
    <name type="common">Apollo butterfly</name>
    <name type="synonym">Papilio apollo</name>
    <dbReference type="NCBI Taxonomy" id="110799"/>
    <lineage>
        <taxon>Eukaryota</taxon>
        <taxon>Metazoa</taxon>
        <taxon>Ecdysozoa</taxon>
        <taxon>Arthropoda</taxon>
        <taxon>Hexapoda</taxon>
        <taxon>Insecta</taxon>
        <taxon>Pterygota</taxon>
        <taxon>Neoptera</taxon>
        <taxon>Endopterygota</taxon>
        <taxon>Lepidoptera</taxon>
        <taxon>Glossata</taxon>
        <taxon>Ditrysia</taxon>
        <taxon>Papilionoidea</taxon>
        <taxon>Papilionidae</taxon>
        <taxon>Parnassiinae</taxon>
        <taxon>Parnassini</taxon>
        <taxon>Parnassius</taxon>
        <taxon>Parnassius</taxon>
    </lineage>
</organism>
<feature type="region of interest" description="Disordered" evidence="1">
    <location>
        <begin position="1"/>
        <end position="25"/>
    </location>
</feature>
<reference evidence="2" key="1">
    <citation type="submission" date="2021-04" db="EMBL/GenBank/DDBJ databases">
        <authorList>
            <person name="Tunstrom K."/>
        </authorList>
    </citation>
    <scope>NUCLEOTIDE SEQUENCE</scope>
</reference>
<name>A0A8S3WVV8_PARAO</name>
<dbReference type="Proteomes" id="UP000691718">
    <property type="component" value="Unassembled WGS sequence"/>
</dbReference>
<comment type="caution">
    <text evidence="2">The sequence shown here is derived from an EMBL/GenBank/DDBJ whole genome shotgun (WGS) entry which is preliminary data.</text>
</comment>
<dbReference type="OrthoDB" id="6270329at2759"/>
<accession>A0A8S3WVV8</accession>
<evidence type="ECO:0000313" key="2">
    <source>
        <dbReference type="EMBL" id="CAG4980464.1"/>
    </source>
</evidence>
<keyword evidence="3" id="KW-1185">Reference proteome</keyword>
<evidence type="ECO:0000256" key="1">
    <source>
        <dbReference type="SAM" id="MobiDB-lite"/>
    </source>
</evidence>
<dbReference type="EMBL" id="CAJQZP010000714">
    <property type="protein sequence ID" value="CAG4980464.1"/>
    <property type="molecule type" value="Genomic_DNA"/>
</dbReference>
<evidence type="ECO:0000313" key="3">
    <source>
        <dbReference type="Proteomes" id="UP000691718"/>
    </source>
</evidence>